<comment type="caution">
    <text evidence="3">The sequence shown here is derived from an EMBL/GenBank/DDBJ whole genome shotgun (WGS) entry which is preliminary data.</text>
</comment>
<dbReference type="Pfam" id="PF16800">
    <property type="entry name" value="Endopep_inhib"/>
    <property type="match status" value="1"/>
</dbReference>
<protein>
    <submittedName>
        <fullName evidence="3">Uncharacterized protein</fullName>
    </submittedName>
</protein>
<sequence length="223" mass="25570">MKMKHGWIYLLLLSILVTGCNASNTSQGKKNEKTATSQSKKNEKTAKTQSKATKQKRPARSVAIQKLDDSKMNIVIFLNRAEHVVEDVYYAAIDHTKGKTAHEDGITYLELPKRFDSKDKVIAYFSKFWSRSLSEALYDNLSTKQIKNKLYVAIPNVDYPVLISVRNTAVEKLNSEIRVSVQNVTDPAFSSDRTLRYQLMRDDKTKRYEIKSRMGTYGNDQFQ</sequence>
<feature type="compositionally biased region" description="Polar residues" evidence="1">
    <location>
        <begin position="23"/>
        <end position="39"/>
    </location>
</feature>
<dbReference type="Gene3D" id="3.10.450.420">
    <property type="match status" value="1"/>
</dbReference>
<dbReference type="InterPro" id="IPR031841">
    <property type="entry name" value="Endopep_inhib"/>
</dbReference>
<dbReference type="PROSITE" id="PS51257">
    <property type="entry name" value="PROKAR_LIPOPROTEIN"/>
    <property type="match status" value="1"/>
</dbReference>
<reference evidence="3 4" key="1">
    <citation type="submission" date="2018-10" db="EMBL/GenBank/DDBJ databases">
        <title>Phylogenomics of Brevibacillus.</title>
        <authorList>
            <person name="Dunlap C."/>
        </authorList>
    </citation>
    <scope>NUCLEOTIDE SEQUENCE [LARGE SCALE GENOMIC DNA]</scope>
    <source>
        <strain evidence="3 4">JCM 12215</strain>
    </source>
</reference>
<feature type="region of interest" description="Disordered" evidence="1">
    <location>
        <begin position="23"/>
        <end position="60"/>
    </location>
</feature>
<dbReference type="EMBL" id="RHHR01000014">
    <property type="protein sequence ID" value="RNB74555.1"/>
    <property type="molecule type" value="Genomic_DNA"/>
</dbReference>
<accession>A0A3M8CI86</accession>
<name>A0A3M8CI86_9BACL</name>
<dbReference type="OrthoDB" id="2474863at2"/>
<dbReference type="InterPro" id="IPR053749">
    <property type="entry name" value="TA_system-associated_sf"/>
</dbReference>
<dbReference type="Proteomes" id="UP000282028">
    <property type="component" value="Unassembled WGS sequence"/>
</dbReference>
<evidence type="ECO:0000313" key="3">
    <source>
        <dbReference type="EMBL" id="RNB74555.1"/>
    </source>
</evidence>
<dbReference type="AlphaFoldDB" id="A0A3M8CI86"/>
<keyword evidence="2" id="KW-0732">Signal</keyword>
<proteinExistence type="predicted"/>
<gene>
    <name evidence="3" type="ORF">EDM52_09855</name>
</gene>
<evidence type="ECO:0000313" key="4">
    <source>
        <dbReference type="Proteomes" id="UP000282028"/>
    </source>
</evidence>
<feature type="signal peptide" evidence="2">
    <location>
        <begin position="1"/>
        <end position="22"/>
    </location>
</feature>
<evidence type="ECO:0000256" key="1">
    <source>
        <dbReference type="SAM" id="MobiDB-lite"/>
    </source>
</evidence>
<feature type="chain" id="PRO_5038842261" evidence="2">
    <location>
        <begin position="23"/>
        <end position="223"/>
    </location>
</feature>
<evidence type="ECO:0000256" key="2">
    <source>
        <dbReference type="SAM" id="SignalP"/>
    </source>
</evidence>
<organism evidence="3 4">
    <name type="scientific">Brevibacillus invocatus</name>
    <dbReference type="NCBI Taxonomy" id="173959"/>
    <lineage>
        <taxon>Bacteria</taxon>
        <taxon>Bacillati</taxon>
        <taxon>Bacillota</taxon>
        <taxon>Bacilli</taxon>
        <taxon>Bacillales</taxon>
        <taxon>Paenibacillaceae</taxon>
        <taxon>Brevibacillus</taxon>
    </lineage>
</organism>
<keyword evidence="4" id="KW-1185">Reference proteome</keyword>
<dbReference type="RefSeq" id="WP_122908840.1">
    <property type="nucleotide sequence ID" value="NZ_CBCSBE010000006.1"/>
</dbReference>